<evidence type="ECO:0000313" key="1">
    <source>
        <dbReference type="EMBL" id="VDL93691.1"/>
    </source>
</evidence>
<reference evidence="3" key="1">
    <citation type="submission" date="2016-06" db="UniProtKB">
        <authorList>
            <consortium name="WormBaseParasite"/>
        </authorList>
    </citation>
    <scope>IDENTIFICATION</scope>
</reference>
<dbReference type="AlphaFoldDB" id="A0A183SSV8"/>
<gene>
    <name evidence="1" type="ORF">SSLN_LOCUS7306</name>
</gene>
<dbReference type="Proteomes" id="UP000275846">
    <property type="component" value="Unassembled WGS sequence"/>
</dbReference>
<name>A0A183SSV8_SCHSO</name>
<organism evidence="3">
    <name type="scientific">Schistocephalus solidus</name>
    <name type="common">Tapeworm</name>
    <dbReference type="NCBI Taxonomy" id="70667"/>
    <lineage>
        <taxon>Eukaryota</taxon>
        <taxon>Metazoa</taxon>
        <taxon>Spiralia</taxon>
        <taxon>Lophotrochozoa</taxon>
        <taxon>Platyhelminthes</taxon>
        <taxon>Cestoda</taxon>
        <taxon>Eucestoda</taxon>
        <taxon>Diphyllobothriidea</taxon>
        <taxon>Diphyllobothriidae</taxon>
        <taxon>Schistocephalus</taxon>
    </lineage>
</organism>
<accession>A0A183SSV8</accession>
<evidence type="ECO:0000313" key="2">
    <source>
        <dbReference type="Proteomes" id="UP000275846"/>
    </source>
</evidence>
<dbReference type="PANTHER" id="PTHR47027">
    <property type="entry name" value="REVERSE TRANSCRIPTASE DOMAIN-CONTAINING PROTEIN"/>
    <property type="match status" value="1"/>
</dbReference>
<proteinExistence type="predicted"/>
<sequence length="197" mass="21883">MKEHVTYNGAVSDAFAVINGMQQDGVIKPILFSLMIRIAYRMDGRILNQRRMHFRSHVSTATIHKLPFADECTLNATIERDMQGSMELFAAACDNFEPRINTEKTLANTTYKAAHINVNGAQLKSVDTFIYLGNILPRSTKIDDEVAHRIAKTSQAFGACRTSAGIDTVSASAPNSKCTKLSYCQRCCMERRPGRST</sequence>
<dbReference type="PANTHER" id="PTHR47027:SF26">
    <property type="entry name" value="REVERSE TRANSCRIPTASE DOMAIN-CONTAINING PROTEIN"/>
    <property type="match status" value="1"/>
</dbReference>
<dbReference type="EMBL" id="UYSU01034083">
    <property type="protein sequence ID" value="VDL93691.1"/>
    <property type="molecule type" value="Genomic_DNA"/>
</dbReference>
<dbReference type="OrthoDB" id="425014at2759"/>
<dbReference type="WBParaSite" id="SSLN_0000756901-mRNA-1">
    <property type="protein sequence ID" value="SSLN_0000756901-mRNA-1"/>
    <property type="gene ID" value="SSLN_0000756901"/>
</dbReference>
<protein>
    <submittedName>
        <fullName evidence="3">Reverse transcriptase domain-containing protein</fullName>
    </submittedName>
</protein>
<evidence type="ECO:0000313" key="3">
    <source>
        <dbReference type="WBParaSite" id="SSLN_0000756901-mRNA-1"/>
    </source>
</evidence>
<keyword evidence="2" id="KW-1185">Reference proteome</keyword>
<reference evidence="1 2" key="2">
    <citation type="submission" date="2018-11" db="EMBL/GenBank/DDBJ databases">
        <authorList>
            <consortium name="Pathogen Informatics"/>
        </authorList>
    </citation>
    <scope>NUCLEOTIDE SEQUENCE [LARGE SCALE GENOMIC DNA]</scope>
    <source>
        <strain evidence="1 2">NST_G2</strain>
    </source>
</reference>